<dbReference type="RefSeq" id="WP_008855579.1">
    <property type="nucleotide sequence ID" value="NZ_JH590997.1"/>
</dbReference>
<reference evidence="8 9" key="1">
    <citation type="submission" date="2011-09" db="EMBL/GenBank/DDBJ databases">
        <authorList>
            <person name="Weinstock G."/>
            <person name="Sodergren E."/>
            <person name="Clifton S."/>
            <person name="Fulton L."/>
            <person name="Fulton B."/>
            <person name="Courtney L."/>
            <person name="Fronick C."/>
            <person name="Harrison M."/>
            <person name="Strong C."/>
            <person name="Farmer C."/>
            <person name="Delahaunty K."/>
            <person name="Markovic C."/>
            <person name="Hall O."/>
            <person name="Minx P."/>
            <person name="Tomlinson C."/>
            <person name="Mitreva M."/>
            <person name="Hou S."/>
            <person name="Chen J."/>
            <person name="Wollam A."/>
            <person name="Pepin K.H."/>
            <person name="Johnson M."/>
            <person name="Bhonagiri V."/>
            <person name="Zhang X."/>
            <person name="Suruliraj S."/>
            <person name="Warren W."/>
            <person name="Chinwalla A."/>
            <person name="Mardis E.R."/>
            <person name="Wilson R.K."/>
        </authorList>
    </citation>
    <scope>NUCLEOTIDE SEQUENCE [LARGE SCALE GENOMIC DNA]</scope>
    <source>
        <strain evidence="8 9">F0435</strain>
    </source>
</reference>
<dbReference type="PANTHER" id="PTHR41335:SF1">
    <property type="entry name" value="MEMBRANE PROTEIN"/>
    <property type="match status" value="1"/>
</dbReference>
<feature type="coiled-coil region" evidence="5">
    <location>
        <begin position="64"/>
        <end position="132"/>
    </location>
</feature>
<evidence type="ECO:0000313" key="8">
    <source>
        <dbReference type="EMBL" id="EHO53873.1"/>
    </source>
</evidence>
<name>H1LCS2_9LACO</name>
<dbReference type="Proteomes" id="UP000005025">
    <property type="component" value="Unassembled WGS sequence"/>
</dbReference>
<evidence type="ECO:0000256" key="4">
    <source>
        <dbReference type="ARBA" id="ARBA00023136"/>
    </source>
</evidence>
<dbReference type="InterPro" id="IPR010445">
    <property type="entry name" value="LapA_dom"/>
</dbReference>
<dbReference type="AlphaFoldDB" id="H1LCS2"/>
<keyword evidence="4 6" id="KW-0472">Membrane</keyword>
<evidence type="ECO:0000313" key="9">
    <source>
        <dbReference type="Proteomes" id="UP000005025"/>
    </source>
</evidence>
<evidence type="ECO:0000259" key="7">
    <source>
        <dbReference type="Pfam" id="PF06305"/>
    </source>
</evidence>
<dbReference type="OrthoDB" id="2328520at2"/>
<protein>
    <recommendedName>
        <fullName evidence="7">Lipopolysaccharide assembly protein A domain-containing protein</fullName>
    </recommendedName>
</protein>
<sequence length="136" mass="15504">MKKQITTIVSIILIIIIALFALINFESVDVNFGFTSVRIPLVLLILFSLLVGALIIFLLSSILNVKKNRQFRELESQSQQKQDELVKQIETLQTNLKSLETRLKNSYGKQEIGTKDQQITNLEAEIKKLSDELSQK</sequence>
<feature type="domain" description="Lipopolysaccharide assembly protein A" evidence="7">
    <location>
        <begin position="24"/>
        <end position="85"/>
    </location>
</feature>
<evidence type="ECO:0000256" key="6">
    <source>
        <dbReference type="SAM" id="Phobius"/>
    </source>
</evidence>
<evidence type="ECO:0000256" key="3">
    <source>
        <dbReference type="ARBA" id="ARBA00022989"/>
    </source>
</evidence>
<dbReference type="HOGENOM" id="CLU_142842_1_0_9"/>
<dbReference type="GO" id="GO:0005886">
    <property type="term" value="C:plasma membrane"/>
    <property type="evidence" value="ECO:0007669"/>
    <property type="project" value="InterPro"/>
</dbReference>
<keyword evidence="3 6" id="KW-1133">Transmembrane helix</keyword>
<organism evidence="8 9">
    <name type="scientific">Lentilactobacillus kisonensis F0435</name>
    <dbReference type="NCBI Taxonomy" id="797516"/>
    <lineage>
        <taxon>Bacteria</taxon>
        <taxon>Bacillati</taxon>
        <taxon>Bacillota</taxon>
        <taxon>Bacilli</taxon>
        <taxon>Lactobacillales</taxon>
        <taxon>Lactobacillaceae</taxon>
        <taxon>Lentilactobacillus</taxon>
    </lineage>
</organism>
<dbReference type="EMBL" id="AGRJ01000035">
    <property type="protein sequence ID" value="EHO53873.1"/>
    <property type="molecule type" value="Genomic_DNA"/>
</dbReference>
<evidence type="ECO:0000256" key="2">
    <source>
        <dbReference type="ARBA" id="ARBA00022692"/>
    </source>
</evidence>
<gene>
    <name evidence="8" type="ORF">HMPREF9104_00385</name>
</gene>
<proteinExistence type="predicted"/>
<feature type="transmembrane region" description="Helical" evidence="6">
    <location>
        <begin position="37"/>
        <end position="63"/>
    </location>
</feature>
<evidence type="ECO:0000256" key="1">
    <source>
        <dbReference type="ARBA" id="ARBA00022475"/>
    </source>
</evidence>
<keyword evidence="1" id="KW-1003">Cell membrane</keyword>
<feature type="transmembrane region" description="Helical" evidence="6">
    <location>
        <begin position="7"/>
        <end position="25"/>
    </location>
</feature>
<accession>H1LCS2</accession>
<dbReference type="PANTHER" id="PTHR41335">
    <property type="entry name" value="MEMBRANE PROTEIN-RELATED"/>
    <property type="match status" value="1"/>
</dbReference>
<dbReference type="STRING" id="797516.HMPREF9104_00385"/>
<dbReference type="Pfam" id="PF06305">
    <property type="entry name" value="LapA_dom"/>
    <property type="match status" value="1"/>
</dbReference>
<comment type="caution">
    <text evidence="8">The sequence shown here is derived from an EMBL/GenBank/DDBJ whole genome shotgun (WGS) entry which is preliminary data.</text>
</comment>
<evidence type="ECO:0000256" key="5">
    <source>
        <dbReference type="SAM" id="Coils"/>
    </source>
</evidence>
<keyword evidence="2 6" id="KW-0812">Transmembrane</keyword>
<dbReference type="PATRIC" id="fig|797516.3.peg.348"/>
<keyword evidence="5" id="KW-0175">Coiled coil</keyword>